<evidence type="ECO:0000313" key="4">
    <source>
        <dbReference type="EMBL" id="KAJ6249118.1"/>
    </source>
</evidence>
<keyword evidence="5" id="KW-1185">Reference proteome</keyword>
<dbReference type="PANTHER" id="PTHR14021:SF15">
    <property type="entry name" value="IRON-SULFUR CLUSTER CO-CHAPERONE PROTEIN HSCB"/>
    <property type="match status" value="1"/>
</dbReference>
<dbReference type="Gene3D" id="1.10.287.110">
    <property type="entry name" value="DnaJ domain"/>
    <property type="match status" value="1"/>
</dbReference>
<evidence type="ECO:0000313" key="5">
    <source>
        <dbReference type="Proteomes" id="UP001150062"/>
    </source>
</evidence>
<organism evidence="4 5">
    <name type="scientific">Anaeramoeba flamelloides</name>
    <dbReference type="NCBI Taxonomy" id="1746091"/>
    <lineage>
        <taxon>Eukaryota</taxon>
        <taxon>Metamonada</taxon>
        <taxon>Anaeramoebidae</taxon>
        <taxon>Anaeramoeba</taxon>
    </lineage>
</organism>
<evidence type="ECO:0000256" key="1">
    <source>
        <dbReference type="ARBA" id="ARBA00010476"/>
    </source>
</evidence>
<evidence type="ECO:0000259" key="3">
    <source>
        <dbReference type="PROSITE" id="PS50076"/>
    </source>
</evidence>
<keyword evidence="2" id="KW-0143">Chaperone</keyword>
<dbReference type="PROSITE" id="PS50076">
    <property type="entry name" value="DNAJ_2"/>
    <property type="match status" value="1"/>
</dbReference>
<gene>
    <name evidence="4" type="ORF">M0813_01717</name>
</gene>
<sequence>MLNLFFSNPTKNQFLNFKGILFQTVDPRKVFNFQTSIQPPSSLGSNKYFFNFIKQDDHSLHHKHKHKRKQKTVNEPCCVNCEERKDCQKQECCWHCEKELEANCLFCIGCQKIQPPNEKSDYFELLGVEKRFDLDINKLSDSFKNLQKQVHPDKFHFNGGDEHRFSKKISTNINRAYKTLKKDNLRAKYMLELNGFSSENKIINDPELLMEQLEKRQLVETGEISLLEKLQKENDKEKMEIKKKLTKAFEEKNFKAAEDYTIKLQYIVKLEEQLHDKLF</sequence>
<dbReference type="Pfam" id="PF00226">
    <property type="entry name" value="DnaJ"/>
    <property type="match status" value="1"/>
</dbReference>
<accession>A0ABQ8YWY7</accession>
<dbReference type="Proteomes" id="UP001150062">
    <property type="component" value="Unassembled WGS sequence"/>
</dbReference>
<dbReference type="InterPro" id="IPR001623">
    <property type="entry name" value="DnaJ_domain"/>
</dbReference>
<dbReference type="InterPro" id="IPR036869">
    <property type="entry name" value="J_dom_sf"/>
</dbReference>
<protein>
    <submittedName>
        <fullName evidence="4">Iron-sulfur cluster co-chaperone protein hscb</fullName>
    </submittedName>
</protein>
<dbReference type="NCBIfam" id="TIGR00714">
    <property type="entry name" value="hscB"/>
    <property type="match status" value="1"/>
</dbReference>
<dbReference type="InterPro" id="IPR009073">
    <property type="entry name" value="HscB_oligo_C"/>
</dbReference>
<name>A0ABQ8YWY7_9EUKA</name>
<dbReference type="CDD" id="cd06257">
    <property type="entry name" value="DnaJ"/>
    <property type="match status" value="1"/>
</dbReference>
<reference evidence="4" key="1">
    <citation type="submission" date="2022-08" db="EMBL/GenBank/DDBJ databases">
        <title>Novel sulfate-reducing endosymbionts in the free-living metamonad Anaeramoeba.</title>
        <authorList>
            <person name="Jerlstrom-Hultqvist J."/>
            <person name="Cepicka I."/>
            <person name="Gallot-Lavallee L."/>
            <person name="Salas-Leiva D."/>
            <person name="Curtis B.A."/>
            <person name="Zahonova K."/>
            <person name="Pipaliya S."/>
            <person name="Dacks J."/>
            <person name="Roger A.J."/>
        </authorList>
    </citation>
    <scope>NUCLEOTIDE SEQUENCE</scope>
    <source>
        <strain evidence="4">Schooner1</strain>
    </source>
</reference>
<comment type="similarity">
    <text evidence="1">Belongs to the HscB family.</text>
</comment>
<feature type="domain" description="J" evidence="3">
    <location>
        <begin position="121"/>
        <end position="193"/>
    </location>
</feature>
<comment type="caution">
    <text evidence="4">The sequence shown here is derived from an EMBL/GenBank/DDBJ whole genome shotgun (WGS) entry which is preliminary data.</text>
</comment>
<evidence type="ECO:0000256" key="2">
    <source>
        <dbReference type="ARBA" id="ARBA00023186"/>
    </source>
</evidence>
<dbReference type="Gene3D" id="1.20.1280.20">
    <property type="entry name" value="HscB, C-terminal domain"/>
    <property type="match status" value="1"/>
</dbReference>
<dbReference type="SMART" id="SM00271">
    <property type="entry name" value="DnaJ"/>
    <property type="match status" value="1"/>
</dbReference>
<dbReference type="SUPFAM" id="SSF47144">
    <property type="entry name" value="HSC20 (HSCB), C-terminal oligomerisation domain"/>
    <property type="match status" value="1"/>
</dbReference>
<dbReference type="PANTHER" id="PTHR14021">
    <property type="entry name" value="IRON-SULFUR CLUSTER CO-CHAPERONE PROTEIN HSCB"/>
    <property type="match status" value="1"/>
</dbReference>
<proteinExistence type="inferred from homology"/>
<dbReference type="SUPFAM" id="SSF46565">
    <property type="entry name" value="Chaperone J-domain"/>
    <property type="match status" value="1"/>
</dbReference>
<dbReference type="EMBL" id="JAOAOG010000102">
    <property type="protein sequence ID" value="KAJ6249118.1"/>
    <property type="molecule type" value="Genomic_DNA"/>
</dbReference>
<dbReference type="InterPro" id="IPR036386">
    <property type="entry name" value="HscB_C_sf"/>
</dbReference>
<dbReference type="InterPro" id="IPR004640">
    <property type="entry name" value="HscB"/>
</dbReference>
<dbReference type="Pfam" id="PF07743">
    <property type="entry name" value="HSCB_C"/>
    <property type="match status" value="1"/>
</dbReference>